<keyword evidence="2 7" id="KW-0808">Transferase</keyword>
<protein>
    <submittedName>
        <fullName evidence="7">Indole glucosinolate O-methyltransferase 4</fullName>
        <ecNumber evidence="7">2.1.1.-</ecNumber>
    </submittedName>
</protein>
<evidence type="ECO:0000256" key="3">
    <source>
        <dbReference type="ARBA" id="ARBA00022691"/>
    </source>
</evidence>
<dbReference type="FunFam" id="3.40.50.150:FF:000061">
    <property type="entry name" value="Caffeic acid O-methyltransferase"/>
    <property type="match status" value="1"/>
</dbReference>
<organism evidence="7">
    <name type="scientific">Isatis tinctoria</name>
    <name type="common">Dyer's woad</name>
    <name type="synonym">Isatis indigotica</name>
    <dbReference type="NCBI Taxonomy" id="161756"/>
    <lineage>
        <taxon>Eukaryota</taxon>
        <taxon>Viridiplantae</taxon>
        <taxon>Streptophyta</taxon>
        <taxon>Embryophyta</taxon>
        <taxon>Tracheophyta</taxon>
        <taxon>Spermatophyta</taxon>
        <taxon>Magnoliopsida</taxon>
        <taxon>eudicotyledons</taxon>
        <taxon>Gunneridae</taxon>
        <taxon>Pentapetalae</taxon>
        <taxon>rosids</taxon>
        <taxon>malvids</taxon>
        <taxon>Brassicales</taxon>
        <taxon>Brassicaceae</taxon>
        <taxon>Isatideae</taxon>
        <taxon>Isatis</taxon>
    </lineage>
</organism>
<accession>A0A8E9ZQZ0</accession>
<dbReference type="Pfam" id="PF00891">
    <property type="entry name" value="Methyltransf_2"/>
    <property type="match status" value="1"/>
</dbReference>
<dbReference type="Pfam" id="PF08100">
    <property type="entry name" value="Dimerisation"/>
    <property type="match status" value="1"/>
</dbReference>
<dbReference type="InterPro" id="IPR036388">
    <property type="entry name" value="WH-like_DNA-bd_sf"/>
</dbReference>
<dbReference type="EC" id="2.1.1.-" evidence="7"/>
<proteinExistence type="predicted"/>
<gene>
    <name evidence="7" type="primary">IGMT4</name>
</gene>
<dbReference type="SUPFAM" id="SSF53335">
    <property type="entry name" value="S-adenosyl-L-methionine-dependent methyltransferases"/>
    <property type="match status" value="1"/>
</dbReference>
<dbReference type="InterPro" id="IPR001077">
    <property type="entry name" value="COMT_C"/>
</dbReference>
<dbReference type="GO" id="GO:0032259">
    <property type="term" value="P:methylation"/>
    <property type="evidence" value="ECO:0007669"/>
    <property type="project" value="UniProtKB-KW"/>
</dbReference>
<dbReference type="Gene3D" id="3.40.50.150">
    <property type="entry name" value="Vaccinia Virus protein VP39"/>
    <property type="match status" value="1"/>
</dbReference>
<evidence type="ECO:0000313" key="7">
    <source>
        <dbReference type="EMBL" id="QWJ73388.1"/>
    </source>
</evidence>
<keyword evidence="3" id="KW-0949">S-adenosyl-L-methionine</keyword>
<dbReference type="GO" id="GO:0046983">
    <property type="term" value="F:protein dimerization activity"/>
    <property type="evidence" value="ECO:0007669"/>
    <property type="project" value="InterPro"/>
</dbReference>
<sequence>MGYVIEETLSSNTKNQTFIDDDTELGLMAVRLANAATFPMVLKATLELGVFDILYVASTFLSPSEIASQLPTTPRNPEAPALLDRMLRLLASYSMVKCGTVPGREGNRVYRAEPICRFFLKNNIQDIGSLASQVMVHNDSVFLNTWAQLKDVVLEGEDAFARAHGGMKLFDYMGTDERFSKLFNQTGFTIAVVKKVLEVYEGFQGVNVLVDVGGGVGNTLGVVISKYPNIKGINFDLTCAVAQATSYPGVEHVAGDMFIDIPTGDAMILKRVLHDWTDEDCVKILKNCWKSLPKNGKVVVIELVTPDDAENGDIHANIAFDMDMLMFTQCSGGKERSRAEFEALAAASGFTHCKFVCRAYHCWIIEFCKEDV</sequence>
<dbReference type="PROSITE" id="PS51683">
    <property type="entry name" value="SAM_OMT_II"/>
    <property type="match status" value="1"/>
</dbReference>
<evidence type="ECO:0000259" key="5">
    <source>
        <dbReference type="Pfam" id="PF00891"/>
    </source>
</evidence>
<dbReference type="EMBL" id="MW413486">
    <property type="protein sequence ID" value="QWJ73388.1"/>
    <property type="molecule type" value="Genomic_DNA"/>
</dbReference>
<keyword evidence="1 7" id="KW-0489">Methyltransferase</keyword>
<dbReference type="PANTHER" id="PTHR11746">
    <property type="entry name" value="O-METHYLTRANSFERASE"/>
    <property type="match status" value="1"/>
</dbReference>
<dbReference type="SUPFAM" id="SSF46785">
    <property type="entry name" value="Winged helix' DNA-binding domain"/>
    <property type="match status" value="1"/>
</dbReference>
<evidence type="ECO:0000256" key="1">
    <source>
        <dbReference type="ARBA" id="ARBA00022603"/>
    </source>
</evidence>
<reference evidence="7" key="1">
    <citation type="submission" date="2020-12" db="EMBL/GenBank/DDBJ databases">
        <title>An insight into accumulation patterns and metabolic pathway genes of glucosinolates in Isatis indigotica.</title>
        <authorList>
            <person name="Zhang T."/>
            <person name="Liu R."/>
            <person name="Gao T."/>
            <person name="Qin M."/>
            <person name="Hu X."/>
            <person name="Wang Y."/>
            <person name="Zheng J."/>
            <person name="Wang Z."/>
            <person name="Yang S."/>
            <person name="Li T."/>
        </authorList>
    </citation>
    <scope>NUCLEOTIDE SEQUENCE</scope>
</reference>
<dbReference type="PIRSF" id="PIRSF005739">
    <property type="entry name" value="O-mtase"/>
    <property type="match status" value="1"/>
</dbReference>
<evidence type="ECO:0000259" key="6">
    <source>
        <dbReference type="Pfam" id="PF08100"/>
    </source>
</evidence>
<dbReference type="InterPro" id="IPR016461">
    <property type="entry name" value="COMT-like"/>
</dbReference>
<evidence type="ECO:0000256" key="4">
    <source>
        <dbReference type="PIRSR" id="PIRSR005739-1"/>
    </source>
</evidence>
<dbReference type="Gene3D" id="1.10.10.10">
    <property type="entry name" value="Winged helix-like DNA-binding domain superfamily/Winged helix DNA-binding domain"/>
    <property type="match status" value="1"/>
</dbReference>
<feature type="domain" description="O-methyltransferase dimerisation" evidence="6">
    <location>
        <begin position="31"/>
        <end position="121"/>
    </location>
</feature>
<dbReference type="InterPro" id="IPR012967">
    <property type="entry name" value="COMT_dimerisation"/>
</dbReference>
<dbReference type="InterPro" id="IPR036390">
    <property type="entry name" value="WH_DNA-bd_sf"/>
</dbReference>
<dbReference type="InterPro" id="IPR029063">
    <property type="entry name" value="SAM-dependent_MTases_sf"/>
</dbReference>
<feature type="domain" description="O-methyltransferase C-terminal" evidence="5">
    <location>
        <begin position="146"/>
        <end position="350"/>
    </location>
</feature>
<dbReference type="GO" id="GO:0008171">
    <property type="term" value="F:O-methyltransferase activity"/>
    <property type="evidence" value="ECO:0007669"/>
    <property type="project" value="InterPro"/>
</dbReference>
<dbReference type="AlphaFoldDB" id="A0A8E9ZQZ0"/>
<dbReference type="FunFam" id="1.10.10.10:FF:000357">
    <property type="entry name" value="Caffeic acid 3-O-methyltransferase"/>
    <property type="match status" value="1"/>
</dbReference>
<feature type="active site" description="Proton acceptor" evidence="4">
    <location>
        <position position="274"/>
    </location>
</feature>
<name>A0A8E9ZQZ0_ISATI</name>
<evidence type="ECO:0000256" key="2">
    <source>
        <dbReference type="ARBA" id="ARBA00022679"/>
    </source>
</evidence>